<keyword evidence="1" id="KW-0472">Membrane</keyword>
<feature type="transmembrane region" description="Helical" evidence="1">
    <location>
        <begin position="355"/>
        <end position="377"/>
    </location>
</feature>
<gene>
    <name evidence="2" type="ORF">MNBD_GAMMA21-2606</name>
</gene>
<dbReference type="AlphaFoldDB" id="A0A3B1A883"/>
<keyword evidence="1" id="KW-1133">Transmembrane helix</keyword>
<organism evidence="2">
    <name type="scientific">hydrothermal vent metagenome</name>
    <dbReference type="NCBI Taxonomy" id="652676"/>
    <lineage>
        <taxon>unclassified sequences</taxon>
        <taxon>metagenomes</taxon>
        <taxon>ecological metagenomes</taxon>
    </lineage>
</organism>
<name>A0A3B1A883_9ZZZZ</name>
<protein>
    <recommendedName>
        <fullName evidence="3">BatD</fullName>
    </recommendedName>
</protein>
<evidence type="ECO:0000313" key="2">
    <source>
        <dbReference type="EMBL" id="VAW94419.1"/>
    </source>
</evidence>
<sequence>MVRIIIILLSVFSTSIAVADSTVTAKLSHSNLELGKHTRLILSAPESFPPLDTINLDTLKPIFYIDNISEVEIVQGRQVMKLRLSAYHIGEQTISALKFNKSYTQPITFAVTDAVDPKSNLPIYINYSISTTSPWVRQQVLALYTLTSRLKLYDLKLASFNQSSIDSNDLIIQETKAIDTYIYKTGYAVFNLAAGQQTLNLPALVLKRDGTTSHRFYPPPYKLTVKALPLYLPATVPVGSLTLETDRPFQFNLTQRLTHNKFSLIGNNIQPAALPFLSNQLDSTESIQTYPDTKIQSLFNDVTGLTSKIQYTLPLKPISQGILQLEPIRLLNFDPERGVLLAAEHSLPVLLSLNLWVTILLILIFIFLLIILLYKLYIKMRFQVHRYLKYRLAIQYLSNTSDPLIVREVLQLISQAEGEQSNMTPDSWLNKMTNTASKNALQIPLNRMLYRQSGSEDKNTLITSLIKIIKARHRFIF</sequence>
<evidence type="ECO:0008006" key="3">
    <source>
        <dbReference type="Google" id="ProtNLM"/>
    </source>
</evidence>
<keyword evidence="1" id="KW-0812">Transmembrane</keyword>
<reference evidence="2" key="1">
    <citation type="submission" date="2018-06" db="EMBL/GenBank/DDBJ databases">
        <authorList>
            <person name="Zhirakovskaya E."/>
        </authorList>
    </citation>
    <scope>NUCLEOTIDE SEQUENCE</scope>
</reference>
<evidence type="ECO:0000256" key="1">
    <source>
        <dbReference type="SAM" id="Phobius"/>
    </source>
</evidence>
<accession>A0A3B1A883</accession>
<dbReference type="EMBL" id="UOFR01000027">
    <property type="protein sequence ID" value="VAW94419.1"/>
    <property type="molecule type" value="Genomic_DNA"/>
</dbReference>
<proteinExistence type="predicted"/>